<feature type="chain" id="PRO_5046510418" evidence="1">
    <location>
        <begin position="25"/>
        <end position="667"/>
    </location>
</feature>
<dbReference type="RefSeq" id="WP_309797323.1">
    <property type="nucleotide sequence ID" value="NZ_JAVDPW010000007.1"/>
</dbReference>
<evidence type="ECO:0000256" key="1">
    <source>
        <dbReference type="SAM" id="SignalP"/>
    </source>
</evidence>
<comment type="caution">
    <text evidence="2">The sequence shown here is derived from an EMBL/GenBank/DDBJ whole genome shotgun (WGS) entry which is preliminary data.</text>
</comment>
<dbReference type="EMBL" id="JAVDPW010000007">
    <property type="protein sequence ID" value="MDR6291805.1"/>
    <property type="molecule type" value="Genomic_DNA"/>
</dbReference>
<keyword evidence="1" id="KW-0732">Signal</keyword>
<dbReference type="Proteomes" id="UP001262410">
    <property type="component" value="Unassembled WGS sequence"/>
</dbReference>
<gene>
    <name evidence="2" type="ORF">E9232_004339</name>
</gene>
<accession>A0ABU1JT66</accession>
<sequence length="667" mass="71066">MRTLAHLVIGASLAATLAAGTAHAAGSPDPKAAAQAITTVYVPIGLTRAVAASCDKVDAAGAAAHAAALDAWRRANDADRLERLLERAMAGFGTLDQNRSKLDGALTAQADALIQKTPLLCAALPALFGDKTFALADKAPAARAVLEAMAGTMPQPKTLYTAGQLSALAAEGWRQAPPGDDTDRTDWVSKVLGRTGLIAVSGRAIDSDTIQQWTADRQSLWSVRCDFADDTEERLFRQQEGRDVVVSGHIDRVYDFELVTLDGCRLLDGADGIAKANLPDDAGLTPKPKTLFSVGQLSALGAGLLQRVPGKDDDEKSEAAVAAMQQLGPVAVAGRVIGSDDLQQWLPEQRSIWTVSCDFADKTEEARFEQARGRDVTILGQVSRVYAFKVIKLSGCRQLADAGGIARSDLPETDLLEYRPPSAEEVYAGADKGVPADQIEAVLFREQFQIGINPMGGGTYTDRNEESYLLLKDGTGYRYDFAYPPTDLDAAQVRRRAPQDWSRWEHPDDTYVMTAAAGPKADLPSFTVLKPFPADARLDHSYYYLNVSQGGVTTRITYVFRPDGTFERHQSGSFFMHSLAGTGPDGGSVGVSGGGFGAVMNENGFSVGGATKSHDSAGRYRLDGYALQLTAEDGTVTRLRIGVAVGDAAAPDTLNIGGTSYWDAAKE</sequence>
<keyword evidence="3" id="KW-1185">Reference proteome</keyword>
<proteinExistence type="predicted"/>
<evidence type="ECO:0000313" key="3">
    <source>
        <dbReference type="Proteomes" id="UP001262410"/>
    </source>
</evidence>
<feature type="signal peptide" evidence="1">
    <location>
        <begin position="1"/>
        <end position="24"/>
    </location>
</feature>
<name>A0ABU1JT66_9PROT</name>
<evidence type="ECO:0000313" key="2">
    <source>
        <dbReference type="EMBL" id="MDR6291805.1"/>
    </source>
</evidence>
<reference evidence="2 3" key="1">
    <citation type="submission" date="2023-07" db="EMBL/GenBank/DDBJ databases">
        <title>Sorghum-associated microbial communities from plants grown in Nebraska, USA.</title>
        <authorList>
            <person name="Schachtman D."/>
        </authorList>
    </citation>
    <scope>NUCLEOTIDE SEQUENCE [LARGE SCALE GENOMIC DNA]</scope>
    <source>
        <strain evidence="2 3">584</strain>
    </source>
</reference>
<protein>
    <submittedName>
        <fullName evidence="2">Uncharacterized protein</fullName>
    </submittedName>
</protein>
<organism evidence="2 3">
    <name type="scientific">Inquilinus ginsengisoli</name>
    <dbReference type="NCBI Taxonomy" id="363840"/>
    <lineage>
        <taxon>Bacteria</taxon>
        <taxon>Pseudomonadati</taxon>
        <taxon>Pseudomonadota</taxon>
        <taxon>Alphaproteobacteria</taxon>
        <taxon>Rhodospirillales</taxon>
        <taxon>Rhodospirillaceae</taxon>
        <taxon>Inquilinus</taxon>
    </lineage>
</organism>